<organism evidence="1 2">
    <name type="scientific">Pandoraea norimbergensis</name>
    <dbReference type="NCBI Taxonomy" id="93219"/>
    <lineage>
        <taxon>Bacteria</taxon>
        <taxon>Pseudomonadati</taxon>
        <taxon>Pseudomonadota</taxon>
        <taxon>Betaproteobacteria</taxon>
        <taxon>Burkholderiales</taxon>
        <taxon>Burkholderiaceae</taxon>
        <taxon>Pandoraea</taxon>
    </lineage>
</organism>
<accession>A0ABN4JNP9</accession>
<gene>
    <name evidence="1" type="ORF">AT302_26850</name>
</gene>
<sequence>MLREFNAVIVCAGGRGGDSVVAVPGACDRVVKTRDRAVHENACRGASDDAAAARVAIADANDSCHGDVYE</sequence>
<dbReference type="Proteomes" id="UP000060277">
    <property type="component" value="Chromosome"/>
</dbReference>
<keyword evidence="2" id="KW-1185">Reference proteome</keyword>
<name>A0ABN4JNP9_9BURK</name>
<reference evidence="2" key="1">
    <citation type="submission" date="2015-12" db="EMBL/GenBank/DDBJ databases">
        <title>Complete genome sequence of Pandoraea norimbergensis DSM 11628.</title>
        <authorList>
            <person name="Ee R."/>
            <person name="Lim Y.-L."/>
            <person name="Yong D."/>
            <person name="Yin W.-F."/>
            <person name="Chan K.-G."/>
        </authorList>
    </citation>
    <scope>NUCLEOTIDE SEQUENCE [LARGE SCALE GENOMIC DNA]</scope>
    <source>
        <strain evidence="2">DSM 11628</strain>
    </source>
</reference>
<proteinExistence type="predicted"/>
<evidence type="ECO:0000313" key="2">
    <source>
        <dbReference type="Proteomes" id="UP000060277"/>
    </source>
</evidence>
<dbReference type="EMBL" id="CP013480">
    <property type="protein sequence ID" value="ALS62890.1"/>
    <property type="molecule type" value="Genomic_DNA"/>
</dbReference>
<evidence type="ECO:0000313" key="1">
    <source>
        <dbReference type="EMBL" id="ALS62890.1"/>
    </source>
</evidence>
<protein>
    <submittedName>
        <fullName evidence="1">Uncharacterized protein</fullName>
    </submittedName>
</protein>